<dbReference type="Proteomes" id="UP000504636">
    <property type="component" value="Unplaced"/>
</dbReference>
<reference evidence="3" key="3">
    <citation type="submission" date="2025-04" db="UniProtKB">
        <authorList>
            <consortium name="RefSeq"/>
        </authorList>
    </citation>
    <scope>IDENTIFICATION</scope>
    <source>
        <strain evidence="3">CBS 304.34</strain>
    </source>
</reference>
<dbReference type="AlphaFoldDB" id="A0A6A6YFD6"/>
<evidence type="ECO:0000313" key="1">
    <source>
        <dbReference type="EMBL" id="KAF2807502.1"/>
    </source>
</evidence>
<dbReference type="InterPro" id="IPR036770">
    <property type="entry name" value="Ankyrin_rpt-contain_sf"/>
</dbReference>
<organism evidence="1">
    <name type="scientific">Mytilinidion resinicola</name>
    <dbReference type="NCBI Taxonomy" id="574789"/>
    <lineage>
        <taxon>Eukaryota</taxon>
        <taxon>Fungi</taxon>
        <taxon>Dikarya</taxon>
        <taxon>Ascomycota</taxon>
        <taxon>Pezizomycotina</taxon>
        <taxon>Dothideomycetes</taxon>
        <taxon>Pleosporomycetidae</taxon>
        <taxon>Mytilinidiales</taxon>
        <taxon>Mytilinidiaceae</taxon>
        <taxon>Mytilinidion</taxon>
    </lineage>
</organism>
<protein>
    <recommendedName>
        <fullName evidence="4">Ankyrin</fullName>
    </recommendedName>
</protein>
<reference evidence="3" key="2">
    <citation type="submission" date="2020-04" db="EMBL/GenBank/DDBJ databases">
        <authorList>
            <consortium name="NCBI Genome Project"/>
        </authorList>
    </citation>
    <scope>NUCLEOTIDE SEQUENCE</scope>
    <source>
        <strain evidence="3">CBS 304.34</strain>
    </source>
</reference>
<sequence>MVPIPIPVWDYTPTSRAVYLAPLEVIDYLFSRGADARCGQLLQYAVHRDTPDALDVVRRLVEQGAPINEVKYEKEPVVYWKREPFGLGRHFTEPRS</sequence>
<evidence type="ECO:0008006" key="4">
    <source>
        <dbReference type="Google" id="ProtNLM"/>
    </source>
</evidence>
<reference evidence="1 3" key="1">
    <citation type="journal article" date="2020" name="Stud. Mycol.">
        <title>101 Dothideomycetes genomes: a test case for predicting lifestyles and emergence of pathogens.</title>
        <authorList>
            <person name="Haridas S."/>
            <person name="Albert R."/>
            <person name="Binder M."/>
            <person name="Bloem J."/>
            <person name="Labutti K."/>
            <person name="Salamov A."/>
            <person name="Andreopoulos B."/>
            <person name="Baker S."/>
            <person name="Barry K."/>
            <person name="Bills G."/>
            <person name="Bluhm B."/>
            <person name="Cannon C."/>
            <person name="Castanera R."/>
            <person name="Culley D."/>
            <person name="Daum C."/>
            <person name="Ezra D."/>
            <person name="Gonzalez J."/>
            <person name="Henrissat B."/>
            <person name="Kuo A."/>
            <person name="Liang C."/>
            <person name="Lipzen A."/>
            <person name="Lutzoni F."/>
            <person name="Magnuson J."/>
            <person name="Mondo S."/>
            <person name="Nolan M."/>
            <person name="Ohm R."/>
            <person name="Pangilinan J."/>
            <person name="Park H.-J."/>
            <person name="Ramirez L."/>
            <person name="Alfaro M."/>
            <person name="Sun H."/>
            <person name="Tritt A."/>
            <person name="Yoshinaga Y."/>
            <person name="Zwiers L.-H."/>
            <person name="Turgeon B."/>
            <person name="Goodwin S."/>
            <person name="Spatafora J."/>
            <person name="Crous P."/>
            <person name="Grigoriev I."/>
        </authorList>
    </citation>
    <scope>NUCLEOTIDE SEQUENCE</scope>
    <source>
        <strain evidence="1 3">CBS 304.34</strain>
    </source>
</reference>
<dbReference type="RefSeq" id="XP_033574466.1">
    <property type="nucleotide sequence ID" value="XM_033726608.1"/>
</dbReference>
<dbReference type="OrthoDB" id="1722345at2759"/>
<gene>
    <name evidence="1 3" type="ORF">BDZ99DRAFT_537164</name>
</gene>
<dbReference type="SUPFAM" id="SSF48403">
    <property type="entry name" value="Ankyrin repeat"/>
    <property type="match status" value="1"/>
</dbReference>
<evidence type="ECO:0000313" key="2">
    <source>
        <dbReference type="Proteomes" id="UP000504636"/>
    </source>
</evidence>
<accession>A0A6A6YFD6</accession>
<evidence type="ECO:0000313" key="3">
    <source>
        <dbReference type="RefSeq" id="XP_033574466.1"/>
    </source>
</evidence>
<proteinExistence type="predicted"/>
<keyword evidence="2" id="KW-1185">Reference proteome</keyword>
<dbReference type="EMBL" id="MU003705">
    <property type="protein sequence ID" value="KAF2807502.1"/>
    <property type="molecule type" value="Genomic_DNA"/>
</dbReference>
<dbReference type="GeneID" id="54467501"/>
<name>A0A6A6YFD6_9PEZI</name>